<evidence type="ECO:0000313" key="2">
    <source>
        <dbReference type="EMBL" id="KYJ85930.1"/>
    </source>
</evidence>
<reference evidence="2 3" key="1">
    <citation type="submission" date="2015-11" db="EMBL/GenBank/DDBJ databases">
        <title>Draft genome of Sulfurovum riftiae 1812E, a member of the Epsilonproteobacteria isolated from the tube of the deep-sea hydrothermal vent tubewom Riftia pachyptila.</title>
        <authorList>
            <person name="Vetriani C."/>
            <person name="Giovannelli D."/>
        </authorList>
    </citation>
    <scope>NUCLEOTIDE SEQUENCE [LARGE SCALE GENOMIC DNA]</scope>
    <source>
        <strain evidence="2 3">1812E</strain>
    </source>
</reference>
<organism evidence="2 3">
    <name type="scientific">Sulfurovum riftiae</name>
    <dbReference type="NCBI Taxonomy" id="1630136"/>
    <lineage>
        <taxon>Bacteria</taxon>
        <taxon>Pseudomonadati</taxon>
        <taxon>Campylobacterota</taxon>
        <taxon>Epsilonproteobacteria</taxon>
        <taxon>Campylobacterales</taxon>
        <taxon>Sulfurovaceae</taxon>
        <taxon>Sulfurovum</taxon>
    </lineage>
</organism>
<evidence type="ECO:0008006" key="4">
    <source>
        <dbReference type="Google" id="ProtNLM"/>
    </source>
</evidence>
<sequence>MSTSTILIYIFFGSAALAYITYGKTQRKVIALFSGIGLAIVPYFGLEMWLMVLVSLLLMTLPFVIRL</sequence>
<feature type="transmembrane region" description="Helical" evidence="1">
    <location>
        <begin position="29"/>
        <end position="58"/>
    </location>
</feature>
<keyword evidence="3" id="KW-1185">Reference proteome</keyword>
<dbReference type="AlphaFoldDB" id="A0A151CEH0"/>
<evidence type="ECO:0000313" key="3">
    <source>
        <dbReference type="Proteomes" id="UP000075359"/>
    </source>
</evidence>
<comment type="caution">
    <text evidence="2">The sequence shown here is derived from an EMBL/GenBank/DDBJ whole genome shotgun (WGS) entry which is preliminary data.</text>
</comment>
<dbReference type="EMBL" id="LNKT01000056">
    <property type="protein sequence ID" value="KYJ85930.1"/>
    <property type="molecule type" value="Genomic_DNA"/>
</dbReference>
<keyword evidence="1" id="KW-1133">Transmembrane helix</keyword>
<feature type="transmembrane region" description="Helical" evidence="1">
    <location>
        <begin position="6"/>
        <end position="22"/>
    </location>
</feature>
<accession>A0A151CEH0</accession>
<dbReference type="OrthoDB" id="5525782at2"/>
<proteinExistence type="predicted"/>
<evidence type="ECO:0000256" key="1">
    <source>
        <dbReference type="SAM" id="Phobius"/>
    </source>
</evidence>
<gene>
    <name evidence="2" type="ORF">AS592_04900</name>
</gene>
<dbReference type="STRING" id="1630136.AS592_04900"/>
<keyword evidence="1" id="KW-0812">Transmembrane</keyword>
<dbReference type="Proteomes" id="UP000075359">
    <property type="component" value="Unassembled WGS sequence"/>
</dbReference>
<protein>
    <recommendedName>
        <fullName evidence="4">Amino acid transport protein</fullName>
    </recommendedName>
</protein>
<keyword evidence="1" id="KW-0472">Membrane</keyword>
<dbReference type="RefSeq" id="WP_067331911.1">
    <property type="nucleotide sequence ID" value="NZ_LNKT01000056.1"/>
</dbReference>
<name>A0A151CEH0_9BACT</name>